<dbReference type="RefSeq" id="WP_107683691.1">
    <property type="nucleotide sequence ID" value="NZ_CAWQUB010000001.1"/>
</dbReference>
<proteinExistence type="predicted"/>
<dbReference type="InterPro" id="IPR051531">
    <property type="entry name" value="N-acetyltransferase"/>
</dbReference>
<evidence type="ECO:0000313" key="2">
    <source>
        <dbReference type="EMBL" id="PTH80736.1"/>
    </source>
</evidence>
<organism evidence="2 3">
    <name type="scientific">Aeromonas veronii</name>
    <dbReference type="NCBI Taxonomy" id="654"/>
    <lineage>
        <taxon>Bacteria</taxon>
        <taxon>Pseudomonadati</taxon>
        <taxon>Pseudomonadota</taxon>
        <taxon>Gammaproteobacteria</taxon>
        <taxon>Aeromonadales</taxon>
        <taxon>Aeromonadaceae</taxon>
        <taxon>Aeromonas</taxon>
    </lineage>
</organism>
<dbReference type="PANTHER" id="PTHR43792">
    <property type="entry name" value="GNAT FAMILY, PUTATIVE (AFU_ORTHOLOGUE AFUA_3G00765)-RELATED-RELATED"/>
    <property type="match status" value="1"/>
</dbReference>
<accession>A0A2T4N1U3</accession>
<feature type="domain" description="N-acetyltransferase" evidence="1">
    <location>
        <begin position="155"/>
        <end position="301"/>
    </location>
</feature>
<dbReference type="InterPro" id="IPR000182">
    <property type="entry name" value="GNAT_dom"/>
</dbReference>
<dbReference type="Proteomes" id="UP000241986">
    <property type="component" value="Unassembled WGS sequence"/>
</dbReference>
<sequence length="546" mass="60935">MELLIEASLWQPQWAALLLHWQQQGHRWQLLLGKEAAAALDQTDAPWASSPPDGVLCPGALLAAWLDGDLLVDFHVDPSRQILISASTSLLTLAREQGLLTLGPVGADLPLTPKADLGAVLNRLLARRVTVPTLAEGHPLSGVVLRPLQAADEREIVRYCSDEALARYTLNIPHPYPPEGARDWLALSWRKAALGLGWSWAITLPEEQGAALVGVISLHWNGELAWWVGVPWQNRGLATRAAGLVKEFTFDQLQLPALTARHMPDNLASGRVMAKVGMHYRGRRHISGRQPCEVSYWRLDRAPSLPNPLPEEISRWLADERIAVVILWDPVTLDRQSANGKLAISLFVDERGAGEESCSIRCPPHLERSLEVHCYPVELLEQAEPEQLSHLGGVLLKDRDEQGLAWLLQLAALQRQGPDLLSREERASRLHWFNQLMAQALGGNGDSPQIRYQQLRLLVELSELVDELDGCWYQMPELTFERLAREAPALWLAYREAMNRVTPATLTALQQQFAARFPECTLPFLDKGTQNDQPLCGIMPALLYEE</sequence>
<dbReference type="AlphaFoldDB" id="A0A2T4N1U3"/>
<dbReference type="GO" id="GO:0016747">
    <property type="term" value="F:acyltransferase activity, transferring groups other than amino-acyl groups"/>
    <property type="evidence" value="ECO:0007669"/>
    <property type="project" value="InterPro"/>
</dbReference>
<name>A0A2T4N1U3_AERVE</name>
<dbReference type="Pfam" id="PF13302">
    <property type="entry name" value="Acetyltransf_3"/>
    <property type="match status" value="1"/>
</dbReference>
<dbReference type="InterPro" id="IPR016181">
    <property type="entry name" value="Acyl_CoA_acyltransferase"/>
</dbReference>
<dbReference type="EMBL" id="PZKL01000032">
    <property type="protein sequence ID" value="PTH80736.1"/>
    <property type="molecule type" value="Genomic_DNA"/>
</dbReference>
<keyword evidence="2" id="KW-0808">Transferase</keyword>
<comment type="caution">
    <text evidence="2">The sequence shown here is derived from an EMBL/GenBank/DDBJ whole genome shotgun (WGS) entry which is preliminary data.</text>
</comment>
<gene>
    <name evidence="2" type="ORF">DAA48_14055</name>
</gene>
<dbReference type="SUPFAM" id="SSF55729">
    <property type="entry name" value="Acyl-CoA N-acyltransferases (Nat)"/>
    <property type="match status" value="1"/>
</dbReference>
<reference evidence="2 3" key="1">
    <citation type="submission" date="2018-03" db="EMBL/GenBank/DDBJ databases">
        <title>Aeromonas veronii whole genome sequencing and analysis.</title>
        <authorList>
            <person name="Xie H."/>
            <person name="Liu T."/>
            <person name="Wang K."/>
        </authorList>
    </citation>
    <scope>NUCLEOTIDE SEQUENCE [LARGE SCALE GENOMIC DNA]</scope>
    <source>
        <strain evidence="2 3">XH.VA.1</strain>
    </source>
</reference>
<dbReference type="PROSITE" id="PS51186">
    <property type="entry name" value="GNAT"/>
    <property type="match status" value="1"/>
</dbReference>
<protein>
    <submittedName>
        <fullName evidence="2">N-acetyltransferase</fullName>
    </submittedName>
</protein>
<dbReference type="Gene3D" id="3.40.630.30">
    <property type="match status" value="1"/>
</dbReference>
<evidence type="ECO:0000259" key="1">
    <source>
        <dbReference type="PROSITE" id="PS51186"/>
    </source>
</evidence>
<evidence type="ECO:0000313" key="3">
    <source>
        <dbReference type="Proteomes" id="UP000241986"/>
    </source>
</evidence>